<organism evidence="2 3">
    <name type="scientific">Boletus edulis BED1</name>
    <dbReference type="NCBI Taxonomy" id="1328754"/>
    <lineage>
        <taxon>Eukaryota</taxon>
        <taxon>Fungi</taxon>
        <taxon>Dikarya</taxon>
        <taxon>Basidiomycota</taxon>
        <taxon>Agaricomycotina</taxon>
        <taxon>Agaricomycetes</taxon>
        <taxon>Agaricomycetidae</taxon>
        <taxon>Boletales</taxon>
        <taxon>Boletineae</taxon>
        <taxon>Boletaceae</taxon>
        <taxon>Boletoideae</taxon>
        <taxon>Boletus</taxon>
    </lineage>
</organism>
<evidence type="ECO:0000256" key="1">
    <source>
        <dbReference type="SAM" id="MobiDB-lite"/>
    </source>
</evidence>
<feature type="region of interest" description="Disordered" evidence="1">
    <location>
        <begin position="32"/>
        <end position="243"/>
    </location>
</feature>
<evidence type="ECO:0000313" key="3">
    <source>
        <dbReference type="Proteomes" id="UP001194468"/>
    </source>
</evidence>
<evidence type="ECO:0000313" key="2">
    <source>
        <dbReference type="EMBL" id="KAF8424412.1"/>
    </source>
</evidence>
<dbReference type="PRINTS" id="PR01217">
    <property type="entry name" value="PRICHEXTENSN"/>
</dbReference>
<sequence>MGAPMEEHWAEKRRWEERDGQMQELMEMVSRLLDEQAAPPRSPPSPPARRHQTWEEAPLRERVPEPRQVWYRPRPHIPPPLEDMPLARPPSRRPPRLQTWEEAPSPREPVPEPRQTWYRPRPRIPSLPEDMPPARPPSRRPPSPQTWEEAPPPREPVPEPVQVPSLVTWQPNPARSPTSLSVEPPQPLPDCGSPGLFGHTNRRNNSSPEPVRTPRGDWSSSPEPILPVPHSLSPSPDGYIPIG</sequence>
<reference evidence="2" key="2">
    <citation type="journal article" date="2020" name="Nat. Commun.">
        <title>Large-scale genome sequencing of mycorrhizal fungi provides insights into the early evolution of symbiotic traits.</title>
        <authorList>
            <person name="Miyauchi S."/>
            <person name="Kiss E."/>
            <person name="Kuo A."/>
            <person name="Drula E."/>
            <person name="Kohler A."/>
            <person name="Sanchez-Garcia M."/>
            <person name="Morin E."/>
            <person name="Andreopoulos B."/>
            <person name="Barry K.W."/>
            <person name="Bonito G."/>
            <person name="Buee M."/>
            <person name="Carver A."/>
            <person name="Chen C."/>
            <person name="Cichocki N."/>
            <person name="Clum A."/>
            <person name="Culley D."/>
            <person name="Crous P.W."/>
            <person name="Fauchery L."/>
            <person name="Girlanda M."/>
            <person name="Hayes R.D."/>
            <person name="Keri Z."/>
            <person name="LaButti K."/>
            <person name="Lipzen A."/>
            <person name="Lombard V."/>
            <person name="Magnuson J."/>
            <person name="Maillard F."/>
            <person name="Murat C."/>
            <person name="Nolan M."/>
            <person name="Ohm R.A."/>
            <person name="Pangilinan J."/>
            <person name="Pereira M.F."/>
            <person name="Perotto S."/>
            <person name="Peter M."/>
            <person name="Pfister S."/>
            <person name="Riley R."/>
            <person name="Sitrit Y."/>
            <person name="Stielow J.B."/>
            <person name="Szollosi G."/>
            <person name="Zifcakova L."/>
            <person name="Stursova M."/>
            <person name="Spatafora J.W."/>
            <person name="Tedersoo L."/>
            <person name="Vaario L.M."/>
            <person name="Yamada A."/>
            <person name="Yan M."/>
            <person name="Wang P."/>
            <person name="Xu J."/>
            <person name="Bruns T."/>
            <person name="Baldrian P."/>
            <person name="Vilgalys R."/>
            <person name="Dunand C."/>
            <person name="Henrissat B."/>
            <person name="Grigoriev I.V."/>
            <person name="Hibbett D."/>
            <person name="Nagy L.G."/>
            <person name="Martin F.M."/>
        </authorList>
    </citation>
    <scope>NUCLEOTIDE SEQUENCE</scope>
    <source>
        <strain evidence="2">BED1</strain>
    </source>
</reference>
<name>A0AAD4BEQ4_BOLED</name>
<gene>
    <name evidence="2" type="ORF">L210DRAFT_1059899</name>
</gene>
<proteinExistence type="predicted"/>
<accession>A0AAD4BEQ4</accession>
<comment type="caution">
    <text evidence="2">The sequence shown here is derived from an EMBL/GenBank/DDBJ whole genome shotgun (WGS) entry which is preliminary data.</text>
</comment>
<dbReference type="AlphaFoldDB" id="A0AAD4BEQ4"/>
<feature type="compositionally biased region" description="Pro residues" evidence="1">
    <location>
        <begin position="130"/>
        <end position="144"/>
    </location>
</feature>
<protein>
    <submittedName>
        <fullName evidence="2">Uncharacterized protein</fullName>
    </submittedName>
</protein>
<keyword evidence="3" id="KW-1185">Reference proteome</keyword>
<reference evidence="2" key="1">
    <citation type="submission" date="2019-10" db="EMBL/GenBank/DDBJ databases">
        <authorList>
            <consortium name="DOE Joint Genome Institute"/>
            <person name="Kuo A."/>
            <person name="Miyauchi S."/>
            <person name="Kiss E."/>
            <person name="Drula E."/>
            <person name="Kohler A."/>
            <person name="Sanchez-Garcia M."/>
            <person name="Andreopoulos B."/>
            <person name="Barry K.W."/>
            <person name="Bonito G."/>
            <person name="Buee M."/>
            <person name="Carver A."/>
            <person name="Chen C."/>
            <person name="Cichocki N."/>
            <person name="Clum A."/>
            <person name="Culley D."/>
            <person name="Crous P.W."/>
            <person name="Fauchery L."/>
            <person name="Girlanda M."/>
            <person name="Hayes R."/>
            <person name="Keri Z."/>
            <person name="LaButti K."/>
            <person name="Lipzen A."/>
            <person name="Lombard V."/>
            <person name="Magnuson J."/>
            <person name="Maillard F."/>
            <person name="Morin E."/>
            <person name="Murat C."/>
            <person name="Nolan M."/>
            <person name="Ohm R."/>
            <person name="Pangilinan J."/>
            <person name="Pereira M."/>
            <person name="Perotto S."/>
            <person name="Peter M."/>
            <person name="Riley R."/>
            <person name="Sitrit Y."/>
            <person name="Stielow B."/>
            <person name="Szollosi G."/>
            <person name="Zifcakova L."/>
            <person name="Stursova M."/>
            <person name="Spatafora J.W."/>
            <person name="Tedersoo L."/>
            <person name="Vaario L.-M."/>
            <person name="Yamada A."/>
            <person name="Yan M."/>
            <person name="Wang P."/>
            <person name="Xu J."/>
            <person name="Bruns T."/>
            <person name="Baldrian P."/>
            <person name="Vilgalys R."/>
            <person name="Henrissat B."/>
            <person name="Grigoriev I.V."/>
            <person name="Hibbett D."/>
            <person name="Nagy L.G."/>
            <person name="Martin F.M."/>
        </authorList>
    </citation>
    <scope>NUCLEOTIDE SEQUENCE</scope>
    <source>
        <strain evidence="2">BED1</strain>
    </source>
</reference>
<dbReference type="EMBL" id="WHUW01000104">
    <property type="protein sequence ID" value="KAF8424412.1"/>
    <property type="molecule type" value="Genomic_DNA"/>
</dbReference>
<feature type="compositionally biased region" description="Basic and acidic residues" evidence="1">
    <location>
        <begin position="52"/>
        <end position="65"/>
    </location>
</feature>
<feature type="compositionally biased region" description="Polar residues" evidence="1">
    <location>
        <begin position="168"/>
        <end position="181"/>
    </location>
</feature>
<dbReference type="Proteomes" id="UP001194468">
    <property type="component" value="Unassembled WGS sequence"/>
</dbReference>